<dbReference type="InterPro" id="IPR050336">
    <property type="entry name" value="Chromosome_partition/occlusion"/>
</dbReference>
<dbReference type="EMBL" id="DTKJ01000023">
    <property type="protein sequence ID" value="HGZ11314.1"/>
    <property type="molecule type" value="Genomic_DNA"/>
</dbReference>
<accession>A0A7C5AL40</accession>
<dbReference type="GO" id="GO:0007059">
    <property type="term" value="P:chromosome segregation"/>
    <property type="evidence" value="ECO:0007669"/>
    <property type="project" value="TreeGrafter"/>
</dbReference>
<comment type="caution">
    <text evidence="2">The sequence shown here is derived from an EMBL/GenBank/DDBJ whole genome shotgun (WGS) entry which is preliminary data.</text>
</comment>
<dbReference type="InterPro" id="IPR003115">
    <property type="entry name" value="ParB_N"/>
</dbReference>
<dbReference type="Pfam" id="PF02195">
    <property type="entry name" value="ParB_N"/>
    <property type="match status" value="1"/>
</dbReference>
<sequence length="322" mass="36520">MIAPELREVALSSVDLREHPFKIPEAEESPILRESLTEVGMLAPPRLKARPGGRFQVVTGWKRLKAAQQLGWPQVRAVILKEDLPEIHELLLYLHDNAFCRPFNPLEQALLARRFLSHWPRERVLRQVLPLLGVPPSPAHLARLLAVAHLEPPWQDLVAQSRLALGAGSRLAAWALADREAAWPYFSGLPLTQCQQEEMLEAVEILARREGGSPGAVLSREELRLILEGPGLPGRERVERLRHILRKWLHPRLTEAAAEFAAILRELNLKNHPHLRLHAPPGFEGPDFKLEIKFQSRQELQGHLEELGRLAENPRFADLFSL</sequence>
<reference evidence="2" key="1">
    <citation type="journal article" date="2020" name="mSystems">
        <title>Genome- and Community-Level Interaction Insights into Carbon Utilization and Element Cycling Functions of Hydrothermarchaeota in Hydrothermal Sediment.</title>
        <authorList>
            <person name="Zhou Z."/>
            <person name="Liu Y."/>
            <person name="Xu W."/>
            <person name="Pan J."/>
            <person name="Luo Z.H."/>
            <person name="Li M."/>
        </authorList>
    </citation>
    <scope>NUCLEOTIDE SEQUENCE [LARGE SCALE GENOMIC DNA]</scope>
    <source>
        <strain evidence="2">SpSt-853</strain>
    </source>
</reference>
<evidence type="ECO:0000313" key="2">
    <source>
        <dbReference type="EMBL" id="HGZ11314.1"/>
    </source>
</evidence>
<evidence type="ECO:0000259" key="1">
    <source>
        <dbReference type="SMART" id="SM00470"/>
    </source>
</evidence>
<name>A0A7C5AL40_9BACT</name>
<organism evidence="2">
    <name type="scientific">Desulfobacca acetoxidans</name>
    <dbReference type="NCBI Taxonomy" id="60893"/>
    <lineage>
        <taxon>Bacteria</taxon>
        <taxon>Pseudomonadati</taxon>
        <taxon>Thermodesulfobacteriota</taxon>
        <taxon>Desulfobaccia</taxon>
        <taxon>Desulfobaccales</taxon>
        <taxon>Desulfobaccaceae</taxon>
        <taxon>Desulfobacca</taxon>
    </lineage>
</organism>
<protein>
    <recommendedName>
        <fullName evidence="1">ParB-like N-terminal domain-containing protein</fullName>
    </recommendedName>
</protein>
<dbReference type="SMART" id="SM00470">
    <property type="entry name" value="ParB"/>
    <property type="match status" value="1"/>
</dbReference>
<gene>
    <name evidence="2" type="ORF">ENW48_03730</name>
</gene>
<dbReference type="InterPro" id="IPR036086">
    <property type="entry name" value="ParB/Sulfiredoxin_sf"/>
</dbReference>
<dbReference type="PANTHER" id="PTHR33375">
    <property type="entry name" value="CHROMOSOME-PARTITIONING PROTEIN PARB-RELATED"/>
    <property type="match status" value="1"/>
</dbReference>
<dbReference type="PANTHER" id="PTHR33375:SF1">
    <property type="entry name" value="CHROMOSOME-PARTITIONING PROTEIN PARB-RELATED"/>
    <property type="match status" value="1"/>
</dbReference>
<dbReference type="GO" id="GO:0005694">
    <property type="term" value="C:chromosome"/>
    <property type="evidence" value="ECO:0007669"/>
    <property type="project" value="TreeGrafter"/>
</dbReference>
<dbReference type="SUPFAM" id="SSF110849">
    <property type="entry name" value="ParB/Sulfiredoxin"/>
    <property type="match status" value="1"/>
</dbReference>
<proteinExistence type="predicted"/>
<feature type="domain" description="ParB-like N-terminal" evidence="1">
    <location>
        <begin position="7"/>
        <end position="97"/>
    </location>
</feature>
<dbReference type="Gene3D" id="3.90.1530.10">
    <property type="entry name" value="Conserved hypothetical protein from pyrococcus furiosus pfu- 392566-001, ParB domain"/>
    <property type="match status" value="1"/>
</dbReference>
<dbReference type="AlphaFoldDB" id="A0A7C5AL40"/>